<evidence type="ECO:0000259" key="9">
    <source>
        <dbReference type="Pfam" id="PF02897"/>
    </source>
</evidence>
<evidence type="ECO:0000256" key="2">
    <source>
        <dbReference type="ARBA" id="ARBA00005228"/>
    </source>
</evidence>
<keyword evidence="6" id="KW-0720">Serine protease</keyword>
<dbReference type="EC" id="3.4.21.26" evidence="3"/>
<dbReference type="Pfam" id="PF00326">
    <property type="entry name" value="Peptidase_S9"/>
    <property type="match status" value="1"/>
</dbReference>
<evidence type="ECO:0000259" key="8">
    <source>
        <dbReference type="Pfam" id="PF00326"/>
    </source>
</evidence>
<protein>
    <recommendedName>
        <fullName evidence="3">prolyl oligopeptidase</fullName>
        <ecNumber evidence="3">3.4.21.26</ecNumber>
    </recommendedName>
</protein>
<dbReference type="PROSITE" id="PS00708">
    <property type="entry name" value="PRO_ENDOPEP_SER"/>
    <property type="match status" value="1"/>
</dbReference>
<dbReference type="Gene3D" id="3.40.50.1820">
    <property type="entry name" value="alpha/beta hydrolase"/>
    <property type="match status" value="1"/>
</dbReference>
<comment type="catalytic activity">
    <reaction evidence="1">
        <text>Hydrolysis of Pro-|-Xaa &gt;&gt; Ala-|-Xaa in oligopeptides.</text>
        <dbReference type="EC" id="3.4.21.26"/>
    </reaction>
</comment>
<organism evidence="10 11">
    <name type="scientific">Erythrobacter westpacificensis</name>
    <dbReference type="NCBI Taxonomy" id="1055231"/>
    <lineage>
        <taxon>Bacteria</taxon>
        <taxon>Pseudomonadati</taxon>
        <taxon>Pseudomonadota</taxon>
        <taxon>Alphaproteobacteria</taxon>
        <taxon>Sphingomonadales</taxon>
        <taxon>Erythrobacteraceae</taxon>
        <taxon>Erythrobacter/Porphyrobacter group</taxon>
        <taxon>Erythrobacter</taxon>
    </lineage>
</organism>
<proteinExistence type="inferred from homology"/>
<evidence type="ECO:0000256" key="7">
    <source>
        <dbReference type="SAM" id="SignalP"/>
    </source>
</evidence>
<evidence type="ECO:0000256" key="4">
    <source>
        <dbReference type="ARBA" id="ARBA00022670"/>
    </source>
</evidence>
<feature type="signal peptide" evidence="7">
    <location>
        <begin position="1"/>
        <end position="20"/>
    </location>
</feature>
<dbReference type="EMBL" id="BAABHV010000009">
    <property type="protein sequence ID" value="GAA5051937.1"/>
    <property type="molecule type" value="Genomic_DNA"/>
</dbReference>
<evidence type="ECO:0000256" key="6">
    <source>
        <dbReference type="ARBA" id="ARBA00022825"/>
    </source>
</evidence>
<dbReference type="PANTHER" id="PTHR42881">
    <property type="entry name" value="PROLYL ENDOPEPTIDASE"/>
    <property type="match status" value="1"/>
</dbReference>
<dbReference type="InterPro" id="IPR001375">
    <property type="entry name" value="Peptidase_S9_cat"/>
</dbReference>
<evidence type="ECO:0000256" key="3">
    <source>
        <dbReference type="ARBA" id="ARBA00011897"/>
    </source>
</evidence>
<comment type="similarity">
    <text evidence="2">Belongs to the peptidase S9A family.</text>
</comment>
<dbReference type="Pfam" id="PF02897">
    <property type="entry name" value="Peptidase_S9_N"/>
    <property type="match status" value="1"/>
</dbReference>
<accession>A0ABP9K968</accession>
<evidence type="ECO:0000256" key="1">
    <source>
        <dbReference type="ARBA" id="ARBA00001070"/>
    </source>
</evidence>
<dbReference type="InterPro" id="IPR023302">
    <property type="entry name" value="Pept_S9A_N"/>
</dbReference>
<dbReference type="Gene3D" id="2.130.10.120">
    <property type="entry name" value="Prolyl oligopeptidase, N-terminal domain"/>
    <property type="match status" value="1"/>
</dbReference>
<evidence type="ECO:0000256" key="5">
    <source>
        <dbReference type="ARBA" id="ARBA00022801"/>
    </source>
</evidence>
<keyword evidence="11" id="KW-1185">Reference proteome</keyword>
<dbReference type="InterPro" id="IPR002470">
    <property type="entry name" value="Peptidase_S9A"/>
</dbReference>
<keyword evidence="4" id="KW-0645">Protease</keyword>
<dbReference type="InterPro" id="IPR051167">
    <property type="entry name" value="Prolyl_oligopep/macrocyclase"/>
</dbReference>
<keyword evidence="5" id="KW-0378">Hydrolase</keyword>
<dbReference type="PANTHER" id="PTHR42881:SF2">
    <property type="entry name" value="PROLYL ENDOPEPTIDASE"/>
    <property type="match status" value="1"/>
</dbReference>
<dbReference type="InterPro" id="IPR002471">
    <property type="entry name" value="Pept_S9_AS"/>
</dbReference>
<dbReference type="InterPro" id="IPR029058">
    <property type="entry name" value="AB_hydrolase_fold"/>
</dbReference>
<dbReference type="PRINTS" id="PR00862">
    <property type="entry name" value="PROLIGOPTASE"/>
</dbReference>
<keyword evidence="7" id="KW-0732">Signal</keyword>
<feature type="chain" id="PRO_5047005830" description="prolyl oligopeptidase" evidence="7">
    <location>
        <begin position="21"/>
        <end position="709"/>
    </location>
</feature>
<gene>
    <name evidence="10" type="ORF">GCM10023208_12310</name>
</gene>
<evidence type="ECO:0000313" key="10">
    <source>
        <dbReference type="EMBL" id="GAA5051937.1"/>
    </source>
</evidence>
<dbReference type="SUPFAM" id="SSF53474">
    <property type="entry name" value="alpha/beta-Hydrolases"/>
    <property type="match status" value="1"/>
</dbReference>
<name>A0ABP9K968_9SPHN</name>
<dbReference type="SUPFAM" id="SSF50993">
    <property type="entry name" value="Peptidase/esterase 'gauge' domain"/>
    <property type="match status" value="1"/>
</dbReference>
<sequence>MRFHILAATLLAASATPAIAQDMTAPDYPETRQGDVSETFFGEEIADPYRWLEEDVRNREEVADWVERQNAVTDAYLDALPARDWFTQRIGELYDYERFSVPVERGGRYFYTGNSGLQNQSPLYVRDSLDAEPRLLIDPNEWADDGATALAGWVPSPDGSKLLYSVQDGGTDWRILRVMDVATGEQIGGEIRWAKFTSLSWVGNDGFLYSRFPEPEEGEDFQALNMDQAVYYHALGSDQAADKLVFSTPDHPERNHTAQTTSDGRWAIVTSSTGTDSRYEVNVIDLAAGWDTRVLVPGFENSWSLIDSVGSRLFFTTNQGAPLYRVVSIDMDAPEAGWTEVVAEREQPIADASLVGGHLVLEYLEDASSAAYVYSLDGELVREMDFAGIGSASGFYGDPDSPEMFYSFSSFNRPATIYRYDVVTGDSTVFAEAELTFDPDDFVVEQRFYESKDGTRVPMFIMRSAEVAASGEAVPTLLYGYGGFDVSLTPSFSTSRLAWVEAGGAFALANIRGGGEYGKAWHDAGRRANKQNVFDDFIAAGEFLISEGVTPEDGLAIQGGSNGGLLVGAVANQRPDLFAAGNAAVGVMDMLRFDQWTAGRYWVDDYGYPDREEDWRILRAYSPLHNIQPDTDYPALLVTTADTDDRVVPGHSFKYTAALQAEDLGERPQIIRIETRAGHGSGKPTDKAIAEASDIAAFLAYWTGLEPTE</sequence>
<feature type="domain" description="Peptidase S9 prolyl oligopeptidase catalytic" evidence="8">
    <location>
        <begin position="490"/>
        <end position="704"/>
    </location>
</feature>
<feature type="domain" description="Peptidase S9A N-terminal" evidence="9">
    <location>
        <begin position="29"/>
        <end position="431"/>
    </location>
</feature>
<evidence type="ECO:0000313" key="11">
    <source>
        <dbReference type="Proteomes" id="UP001500518"/>
    </source>
</evidence>
<comment type="caution">
    <text evidence="10">The sequence shown here is derived from an EMBL/GenBank/DDBJ whole genome shotgun (WGS) entry which is preliminary data.</text>
</comment>
<reference evidence="11" key="1">
    <citation type="journal article" date="2019" name="Int. J. Syst. Evol. Microbiol.">
        <title>The Global Catalogue of Microorganisms (GCM) 10K type strain sequencing project: providing services to taxonomists for standard genome sequencing and annotation.</title>
        <authorList>
            <consortium name="The Broad Institute Genomics Platform"/>
            <consortium name="The Broad Institute Genome Sequencing Center for Infectious Disease"/>
            <person name="Wu L."/>
            <person name="Ma J."/>
        </authorList>
    </citation>
    <scope>NUCLEOTIDE SEQUENCE [LARGE SCALE GENOMIC DNA]</scope>
    <source>
        <strain evidence="11">JCM 18014</strain>
    </source>
</reference>
<dbReference type="Proteomes" id="UP001500518">
    <property type="component" value="Unassembled WGS sequence"/>
</dbReference>